<name>A0A163C5V6_9FLAO</name>
<organism evidence="2 3">
    <name type="scientific">Aquimarina aggregata</name>
    <dbReference type="NCBI Taxonomy" id="1642818"/>
    <lineage>
        <taxon>Bacteria</taxon>
        <taxon>Pseudomonadati</taxon>
        <taxon>Bacteroidota</taxon>
        <taxon>Flavobacteriia</taxon>
        <taxon>Flavobacteriales</taxon>
        <taxon>Flavobacteriaceae</taxon>
        <taxon>Aquimarina</taxon>
    </lineage>
</organism>
<keyword evidence="1" id="KW-0812">Transmembrane</keyword>
<dbReference type="SUPFAM" id="SSF52266">
    <property type="entry name" value="SGNH hydrolase"/>
    <property type="match status" value="1"/>
</dbReference>
<dbReference type="Proteomes" id="UP000076715">
    <property type="component" value="Unassembled WGS sequence"/>
</dbReference>
<feature type="transmembrane region" description="Helical" evidence="1">
    <location>
        <begin position="12"/>
        <end position="30"/>
    </location>
</feature>
<evidence type="ECO:0000313" key="3">
    <source>
        <dbReference type="Proteomes" id="UP000076715"/>
    </source>
</evidence>
<comment type="caution">
    <text evidence="2">The sequence shown here is derived from an EMBL/GenBank/DDBJ whole genome shotgun (WGS) entry which is preliminary data.</text>
</comment>
<protein>
    <submittedName>
        <fullName evidence="2">Uncharacterized protein</fullName>
    </submittedName>
</protein>
<dbReference type="InterPro" id="IPR036514">
    <property type="entry name" value="SGNH_hydro_sf"/>
</dbReference>
<accession>A0A163C5V6</accession>
<dbReference type="GO" id="GO:0016788">
    <property type="term" value="F:hydrolase activity, acting on ester bonds"/>
    <property type="evidence" value="ECO:0007669"/>
    <property type="project" value="UniProtKB-ARBA"/>
</dbReference>
<keyword evidence="3" id="KW-1185">Reference proteome</keyword>
<keyword evidence="1" id="KW-1133">Transmembrane helix</keyword>
<dbReference type="Gene3D" id="3.40.50.1110">
    <property type="entry name" value="SGNH hydrolase"/>
    <property type="match status" value="1"/>
</dbReference>
<dbReference type="EMBL" id="LQRT01000002">
    <property type="protein sequence ID" value="KZS42080.1"/>
    <property type="molecule type" value="Genomic_DNA"/>
</dbReference>
<gene>
    <name evidence="2" type="ORF">AWE51_01155</name>
</gene>
<reference evidence="2 3" key="1">
    <citation type="submission" date="2016-01" db="EMBL/GenBank/DDBJ databases">
        <title>The draft genome sequence of Aquimarina sp. RZW4-3-2.</title>
        <authorList>
            <person name="Wang Y."/>
        </authorList>
    </citation>
    <scope>NUCLEOTIDE SEQUENCE [LARGE SCALE GENOMIC DNA]</scope>
    <source>
        <strain evidence="2 3">RZW4-3-2</strain>
    </source>
</reference>
<evidence type="ECO:0000313" key="2">
    <source>
        <dbReference type="EMBL" id="KZS42080.1"/>
    </source>
</evidence>
<proteinExistence type="predicted"/>
<dbReference type="AlphaFoldDB" id="A0A163C5V6"/>
<evidence type="ECO:0000256" key="1">
    <source>
        <dbReference type="SAM" id="Phobius"/>
    </source>
</evidence>
<dbReference type="RefSeq" id="WP_066309135.1">
    <property type="nucleotide sequence ID" value="NZ_LQRT01000002.1"/>
</dbReference>
<dbReference type="OrthoDB" id="869432at2"/>
<sequence>MVKKEYKLSLIKLGKFLLIFLIVDFGLGIVSKQLFFSQETGKYARSIQAVKNTNAQVLIFGSSHAHRHYVPEVFEKNLNKTTYNAGAEGQQLLYHLAMQQMIVKRVKPEIIILNIDEDFLYYSKEAYDRLSDLHPYYSDYRQELRPILGLESKLVDVKLFFNAYQTNSTIMHVLRYFASPQLDYLGYRPLFGKIEKHSSIINETNKEQDLDDNFVNALYQFIATAIDNDIKLVFVTSPRLNQVDDVNNVSFNKIKNIAKEKEIPLINYFNHKEFTNKLELFHDPSHLNDTGARLFSRDVALKIVK</sequence>
<keyword evidence="1" id="KW-0472">Membrane</keyword>
<dbReference type="STRING" id="1642818.AWE51_01155"/>